<name>A0AAP0L4J0_9MAGN</name>
<reference evidence="1 2" key="1">
    <citation type="submission" date="2024-01" db="EMBL/GenBank/DDBJ databases">
        <title>Genome assemblies of Stephania.</title>
        <authorList>
            <person name="Yang L."/>
        </authorList>
    </citation>
    <scope>NUCLEOTIDE SEQUENCE [LARGE SCALE GENOMIC DNA]</scope>
    <source>
        <strain evidence="1">YNDBR</strain>
        <tissue evidence="1">Leaf</tissue>
    </source>
</reference>
<accession>A0AAP0L4J0</accession>
<evidence type="ECO:0000313" key="2">
    <source>
        <dbReference type="Proteomes" id="UP001420932"/>
    </source>
</evidence>
<keyword evidence="2" id="KW-1185">Reference proteome</keyword>
<evidence type="ECO:0000313" key="1">
    <source>
        <dbReference type="EMBL" id="KAK9163532.1"/>
    </source>
</evidence>
<dbReference type="AlphaFoldDB" id="A0AAP0L4J0"/>
<comment type="caution">
    <text evidence="1">The sequence shown here is derived from an EMBL/GenBank/DDBJ whole genome shotgun (WGS) entry which is preliminary data.</text>
</comment>
<gene>
    <name evidence="1" type="ORF">Syun_004434</name>
</gene>
<protein>
    <submittedName>
        <fullName evidence="1">Uncharacterized protein</fullName>
    </submittedName>
</protein>
<dbReference type="Proteomes" id="UP001420932">
    <property type="component" value="Unassembled WGS sequence"/>
</dbReference>
<dbReference type="EMBL" id="JBBNAF010000002">
    <property type="protein sequence ID" value="KAK9163532.1"/>
    <property type="molecule type" value="Genomic_DNA"/>
</dbReference>
<proteinExistence type="predicted"/>
<sequence length="67" mass="7919">MKTKQAQVCVNFRFFYFSAAKNYVNFQRISLKQSVSTKWKMPMQLLRFCSSVNKENRISLIHVADPN</sequence>
<organism evidence="1 2">
    <name type="scientific">Stephania yunnanensis</name>
    <dbReference type="NCBI Taxonomy" id="152371"/>
    <lineage>
        <taxon>Eukaryota</taxon>
        <taxon>Viridiplantae</taxon>
        <taxon>Streptophyta</taxon>
        <taxon>Embryophyta</taxon>
        <taxon>Tracheophyta</taxon>
        <taxon>Spermatophyta</taxon>
        <taxon>Magnoliopsida</taxon>
        <taxon>Ranunculales</taxon>
        <taxon>Menispermaceae</taxon>
        <taxon>Menispermoideae</taxon>
        <taxon>Cissampelideae</taxon>
        <taxon>Stephania</taxon>
    </lineage>
</organism>